<accession>A0ABW5Z9Q0</accession>
<organism evidence="1 2">
    <name type="scientific">Flavobacterium ardleyense</name>
    <dbReference type="NCBI Taxonomy" id="2038737"/>
    <lineage>
        <taxon>Bacteria</taxon>
        <taxon>Pseudomonadati</taxon>
        <taxon>Bacteroidota</taxon>
        <taxon>Flavobacteriia</taxon>
        <taxon>Flavobacteriales</taxon>
        <taxon>Flavobacteriaceae</taxon>
        <taxon>Flavobacterium</taxon>
    </lineage>
</organism>
<dbReference type="RefSeq" id="WP_379807495.1">
    <property type="nucleotide sequence ID" value="NZ_JBHUOL010000018.1"/>
</dbReference>
<proteinExistence type="predicted"/>
<sequence>MKKVYEIVPYVSVGEIKFGMKKEEVIAVFGKEPDLITKGFLGTIELQWESVVVRFNKKGLVNEVSFLPNNNVFFNGRDILNDPETLKILSKLEKPYITVGFKVFFNFGIAVTGFSKKIDHKALTVFSKELVKVWKE</sequence>
<name>A0ABW5Z9Q0_9FLAO</name>
<evidence type="ECO:0000313" key="2">
    <source>
        <dbReference type="Proteomes" id="UP001597549"/>
    </source>
</evidence>
<gene>
    <name evidence="1" type="ORF">ACFSX9_10745</name>
</gene>
<protein>
    <submittedName>
        <fullName evidence="1">Uncharacterized protein</fullName>
    </submittedName>
</protein>
<keyword evidence="2" id="KW-1185">Reference proteome</keyword>
<dbReference type="EMBL" id="JBHUOL010000018">
    <property type="protein sequence ID" value="MFD2909206.1"/>
    <property type="molecule type" value="Genomic_DNA"/>
</dbReference>
<evidence type="ECO:0000313" key="1">
    <source>
        <dbReference type="EMBL" id="MFD2909206.1"/>
    </source>
</evidence>
<dbReference type="InterPro" id="IPR035441">
    <property type="entry name" value="TFIIS/LEDGF_dom_sf"/>
</dbReference>
<dbReference type="Proteomes" id="UP001597549">
    <property type="component" value="Unassembled WGS sequence"/>
</dbReference>
<comment type="caution">
    <text evidence="1">The sequence shown here is derived from an EMBL/GenBank/DDBJ whole genome shotgun (WGS) entry which is preliminary data.</text>
</comment>
<dbReference type="SUPFAM" id="SSF47676">
    <property type="entry name" value="Conserved domain common to transcription factors TFIIS, elongin A, CRSP70"/>
    <property type="match status" value="1"/>
</dbReference>
<reference evidence="2" key="1">
    <citation type="journal article" date="2019" name="Int. J. Syst. Evol. Microbiol.">
        <title>The Global Catalogue of Microorganisms (GCM) 10K type strain sequencing project: providing services to taxonomists for standard genome sequencing and annotation.</title>
        <authorList>
            <consortium name="The Broad Institute Genomics Platform"/>
            <consortium name="The Broad Institute Genome Sequencing Center for Infectious Disease"/>
            <person name="Wu L."/>
            <person name="Ma J."/>
        </authorList>
    </citation>
    <scope>NUCLEOTIDE SEQUENCE [LARGE SCALE GENOMIC DNA]</scope>
    <source>
        <strain evidence="2">KCTC 52644</strain>
    </source>
</reference>